<keyword evidence="1 7" id="KW-1003">Cell membrane</keyword>
<dbReference type="GO" id="GO:0005886">
    <property type="term" value="C:plasma membrane"/>
    <property type="evidence" value="ECO:0007669"/>
    <property type="project" value="UniProtKB-SubCell"/>
</dbReference>
<comment type="subcellular location">
    <subcellularLocation>
        <location evidence="7">Cell membrane</location>
        <topology evidence="7">Multi-pass membrane protein</topology>
    </subcellularLocation>
</comment>
<dbReference type="GO" id="GO:0051301">
    <property type="term" value="P:cell division"/>
    <property type="evidence" value="ECO:0007669"/>
    <property type="project" value="UniProtKB-UniRule"/>
</dbReference>
<keyword evidence="3 7" id="KW-0812">Transmembrane</keyword>
<keyword evidence="6 7" id="KW-0131">Cell cycle</keyword>
<keyword evidence="2 7" id="KW-0132">Cell division</keyword>
<evidence type="ECO:0000256" key="6">
    <source>
        <dbReference type="ARBA" id="ARBA00023306"/>
    </source>
</evidence>
<name>E0Q9F4_9BIFI</name>
<comment type="caution">
    <text evidence="9">The sequence shown here is derived from an EMBL/GenBank/DDBJ whole genome shotgun (WGS) entry which is preliminary data.</text>
</comment>
<keyword evidence="5 7" id="KW-0472">Membrane</keyword>
<dbReference type="Proteomes" id="UP000003323">
    <property type="component" value="Unassembled WGS sequence"/>
</dbReference>
<feature type="transmembrane region" description="Helical" evidence="7">
    <location>
        <begin position="137"/>
        <end position="158"/>
    </location>
</feature>
<dbReference type="HOGENOM" id="CLU_109805_1_0_11"/>
<dbReference type="InterPro" id="IPR009619">
    <property type="entry name" value="CrgA"/>
</dbReference>
<feature type="compositionally biased region" description="Acidic residues" evidence="8">
    <location>
        <begin position="55"/>
        <end position="72"/>
    </location>
</feature>
<dbReference type="HAMAP" id="MF_00631">
    <property type="entry name" value="CrgA"/>
    <property type="match status" value="1"/>
</dbReference>
<evidence type="ECO:0000256" key="5">
    <source>
        <dbReference type="ARBA" id="ARBA00023136"/>
    </source>
</evidence>
<evidence type="ECO:0000313" key="10">
    <source>
        <dbReference type="Proteomes" id="UP000003323"/>
    </source>
</evidence>
<proteinExistence type="inferred from homology"/>
<dbReference type="AlphaFoldDB" id="E0Q9F4"/>
<organism evidence="9 10">
    <name type="scientific">Bifidobacterium dentium ATCC 27679</name>
    <dbReference type="NCBI Taxonomy" id="871562"/>
    <lineage>
        <taxon>Bacteria</taxon>
        <taxon>Bacillati</taxon>
        <taxon>Actinomycetota</taxon>
        <taxon>Actinomycetes</taxon>
        <taxon>Bifidobacteriales</taxon>
        <taxon>Bifidobacteriaceae</taxon>
        <taxon>Bifidobacterium</taxon>
    </lineage>
</organism>
<dbReference type="NCBIfam" id="NF002593">
    <property type="entry name" value="PRK02251.1-2"/>
    <property type="match status" value="1"/>
</dbReference>
<comment type="similarity">
    <text evidence="7">Belongs to the CrgA family.</text>
</comment>
<evidence type="ECO:0000256" key="4">
    <source>
        <dbReference type="ARBA" id="ARBA00022989"/>
    </source>
</evidence>
<comment type="function">
    <text evidence="7">Involved in cell division.</text>
</comment>
<evidence type="ECO:0000256" key="2">
    <source>
        <dbReference type="ARBA" id="ARBA00022618"/>
    </source>
</evidence>
<feature type="region of interest" description="Disordered" evidence="8">
    <location>
        <begin position="50"/>
        <end position="84"/>
    </location>
</feature>
<keyword evidence="4 7" id="KW-1133">Transmembrane helix</keyword>
<evidence type="ECO:0000256" key="1">
    <source>
        <dbReference type="ARBA" id="ARBA00022475"/>
    </source>
</evidence>
<dbReference type="EMBL" id="AEEQ01000011">
    <property type="protein sequence ID" value="EFM40877.1"/>
    <property type="molecule type" value="Genomic_DNA"/>
</dbReference>
<evidence type="ECO:0000256" key="8">
    <source>
        <dbReference type="SAM" id="MobiDB-lite"/>
    </source>
</evidence>
<dbReference type="Pfam" id="PF06781">
    <property type="entry name" value="CrgA"/>
    <property type="match status" value="1"/>
</dbReference>
<sequence>MRTFPYRVLNVCSEFEQFYDVSSPLSSLPTIMTFSLLKETMLMADEELHETTADTQEDWQSEAAESTEETTDNDAVAESAEDDDDLDIPMDRVEAVLNATVDKDSLTPQMQRMMNRQAENTRRVEETIKGTKSNPRWFVPLFCALMIIGLIWAVTYYLSGSYPIPNIGAWNLAIAVAIIMVGFLMTMWWR</sequence>
<accession>E0Q9F4</accession>
<evidence type="ECO:0000313" key="9">
    <source>
        <dbReference type="EMBL" id="EFM40877.1"/>
    </source>
</evidence>
<feature type="transmembrane region" description="Helical" evidence="7">
    <location>
        <begin position="170"/>
        <end position="189"/>
    </location>
</feature>
<protein>
    <recommendedName>
        <fullName evidence="7">Cell division protein CrgA</fullName>
    </recommendedName>
</protein>
<evidence type="ECO:0000256" key="3">
    <source>
        <dbReference type="ARBA" id="ARBA00022692"/>
    </source>
</evidence>
<evidence type="ECO:0000256" key="7">
    <source>
        <dbReference type="HAMAP-Rule" id="MF_00631"/>
    </source>
</evidence>
<gene>
    <name evidence="7" type="primary">crgA</name>
    <name evidence="9" type="ORF">HMPREF0168_1900</name>
</gene>
<reference evidence="9 10" key="1">
    <citation type="submission" date="2010-08" db="EMBL/GenBank/DDBJ databases">
        <authorList>
            <person name="Muzny D."/>
            <person name="Qin X."/>
            <person name="Deng J."/>
            <person name="Jiang H."/>
            <person name="Liu Y."/>
            <person name="Qu J."/>
            <person name="Song X.-Z."/>
            <person name="Zhang L."/>
            <person name="Thornton R."/>
            <person name="Coyle M."/>
            <person name="Francisco L."/>
            <person name="Jackson L."/>
            <person name="Javaid M."/>
            <person name="Korchina V."/>
            <person name="Kovar C."/>
            <person name="Mata R."/>
            <person name="Mathew T."/>
            <person name="Ngo R."/>
            <person name="Nguyen L."/>
            <person name="Nguyen N."/>
            <person name="Okwuonu G."/>
            <person name="Ongeri F."/>
            <person name="Pham C."/>
            <person name="Simmons D."/>
            <person name="Wilczek-Boney K."/>
            <person name="Hale W."/>
            <person name="Jakkamsetti A."/>
            <person name="Pham P."/>
            <person name="Ruth R."/>
            <person name="San Lucas F."/>
            <person name="Warren J."/>
            <person name="Zhang J."/>
            <person name="Zhao Z."/>
            <person name="Zhou C."/>
            <person name="Zhu D."/>
            <person name="Lee S."/>
            <person name="Bess C."/>
            <person name="Blankenburg K."/>
            <person name="Forbes L."/>
            <person name="Fu Q."/>
            <person name="Gubbala S."/>
            <person name="Hirani K."/>
            <person name="Jayaseelan J.C."/>
            <person name="Lara F."/>
            <person name="Munidasa M."/>
            <person name="Palculict T."/>
            <person name="Patil S."/>
            <person name="Pu L.-L."/>
            <person name="Saada N."/>
            <person name="Tang L."/>
            <person name="Weissenberger G."/>
            <person name="Zhu Y."/>
            <person name="Hemphill L."/>
            <person name="Shang Y."/>
            <person name="Youmans B."/>
            <person name="Ayvaz T."/>
            <person name="Ross M."/>
            <person name="Santibanez J."/>
            <person name="Aqrawi P."/>
            <person name="Gross S."/>
            <person name="Joshi V."/>
            <person name="Fowler G."/>
            <person name="Nazareth L."/>
            <person name="Reid J."/>
            <person name="Worley K."/>
            <person name="Petrosino J."/>
            <person name="Highlander S."/>
            <person name="Gibbs R."/>
        </authorList>
    </citation>
    <scope>NUCLEOTIDE SEQUENCE [LARGE SCALE GENOMIC DNA]</scope>
    <source>
        <strain evidence="9 10">ATCC 27679</strain>
    </source>
</reference>